<comment type="caution">
    <text evidence="2">The sequence shown here is derived from an EMBL/GenBank/DDBJ whole genome shotgun (WGS) entry which is preliminary data.</text>
</comment>
<sequence length="35" mass="3809">MATPISIIENEMNDGNNGNDGGNSPFVCPHCYIHF</sequence>
<feature type="region of interest" description="Disordered" evidence="1">
    <location>
        <begin position="1"/>
        <end position="22"/>
    </location>
</feature>
<evidence type="ECO:0000313" key="2">
    <source>
        <dbReference type="EMBL" id="MCI88611.1"/>
    </source>
</evidence>
<proteinExistence type="predicted"/>
<protein>
    <submittedName>
        <fullName evidence="2">Uncharacterized protein</fullName>
    </submittedName>
</protein>
<name>A0A392VNQ0_9FABA</name>
<dbReference type="Proteomes" id="UP000265520">
    <property type="component" value="Unassembled WGS sequence"/>
</dbReference>
<feature type="non-terminal residue" evidence="2">
    <location>
        <position position="35"/>
    </location>
</feature>
<keyword evidence="3" id="KW-1185">Reference proteome</keyword>
<evidence type="ECO:0000256" key="1">
    <source>
        <dbReference type="SAM" id="MobiDB-lite"/>
    </source>
</evidence>
<reference evidence="2 3" key="1">
    <citation type="journal article" date="2018" name="Front. Plant Sci.">
        <title>Red Clover (Trifolium pratense) and Zigzag Clover (T. medium) - A Picture of Genomic Similarities and Differences.</title>
        <authorList>
            <person name="Dluhosova J."/>
            <person name="Istvanek J."/>
            <person name="Nedelnik J."/>
            <person name="Repkova J."/>
        </authorList>
    </citation>
    <scope>NUCLEOTIDE SEQUENCE [LARGE SCALE GENOMIC DNA]</scope>
    <source>
        <strain evidence="3">cv. 10/8</strain>
        <tissue evidence="2">Leaf</tissue>
    </source>
</reference>
<organism evidence="2 3">
    <name type="scientific">Trifolium medium</name>
    <dbReference type="NCBI Taxonomy" id="97028"/>
    <lineage>
        <taxon>Eukaryota</taxon>
        <taxon>Viridiplantae</taxon>
        <taxon>Streptophyta</taxon>
        <taxon>Embryophyta</taxon>
        <taxon>Tracheophyta</taxon>
        <taxon>Spermatophyta</taxon>
        <taxon>Magnoliopsida</taxon>
        <taxon>eudicotyledons</taxon>
        <taxon>Gunneridae</taxon>
        <taxon>Pentapetalae</taxon>
        <taxon>rosids</taxon>
        <taxon>fabids</taxon>
        <taxon>Fabales</taxon>
        <taxon>Fabaceae</taxon>
        <taxon>Papilionoideae</taxon>
        <taxon>50 kb inversion clade</taxon>
        <taxon>NPAAA clade</taxon>
        <taxon>Hologalegina</taxon>
        <taxon>IRL clade</taxon>
        <taxon>Trifolieae</taxon>
        <taxon>Trifolium</taxon>
    </lineage>
</organism>
<accession>A0A392VNQ0</accession>
<dbReference type="EMBL" id="LXQA011197541">
    <property type="protein sequence ID" value="MCI88611.1"/>
    <property type="molecule type" value="Genomic_DNA"/>
</dbReference>
<dbReference type="AlphaFoldDB" id="A0A392VNQ0"/>
<evidence type="ECO:0000313" key="3">
    <source>
        <dbReference type="Proteomes" id="UP000265520"/>
    </source>
</evidence>